<feature type="compositionally biased region" description="Polar residues" evidence="1">
    <location>
        <begin position="160"/>
        <end position="199"/>
    </location>
</feature>
<dbReference type="Pfam" id="PF11905">
    <property type="entry name" value="DUF3425"/>
    <property type="match status" value="1"/>
</dbReference>
<feature type="compositionally biased region" description="Low complexity" evidence="1">
    <location>
        <begin position="1"/>
        <end position="18"/>
    </location>
</feature>
<name>A0A0D2IWX6_9EURO</name>
<dbReference type="GeneID" id="27708775"/>
<sequence length="519" mass="58119">MQRDPASPASHTSASAQADYNLSPPSLWQDGRKRKNAPPGSRSVDTLTPEQLAKKRANDREAQRAIRERTKQTIESLERRIQELTSHQPYQELETVIRQKDAIQAENEEIRRRLASVMSIIQPIVGAQGLTDLASAAQHNAQAGLNQANPLLKPPFPANDGSQADSTSFHSQRNGQSAFSVSPNLSHGQAESPAHTTQFGAEEIEENRPSLTSRDALSNQRDNLQRSLELNDGGERVNFGFLLDLLGQRTGGARPQPQLRPRPRAQQSQQHSSPLNLSSSYPALSPTISDQLQLPTASWSVLPKNSPPTCPLDSLLLKFLQSRQREPVGASNALPTTPSYPSVSSLLNPSGPRRPLDDLSQLMTDIISKFPNISELPEQLATLFVMFTHMRWQIHPTKENYERLPEWFRPTPAQIFHPHPAWMDHIPWPRMRDRVVVNPQDYHFDNWFFPFTSGLSVNWPYDPVDCLLSTSEKEEPVINPVFESHIRRLDNWSLGPSFAETFPNLADTARIQGKQSGAV</sequence>
<dbReference type="AlphaFoldDB" id="A0A0D2IWX6"/>
<dbReference type="Proteomes" id="UP000053411">
    <property type="component" value="Unassembled WGS sequence"/>
</dbReference>
<organism evidence="2 3">
    <name type="scientific">Fonsecaea multimorphosa CBS 102226</name>
    <dbReference type="NCBI Taxonomy" id="1442371"/>
    <lineage>
        <taxon>Eukaryota</taxon>
        <taxon>Fungi</taxon>
        <taxon>Dikarya</taxon>
        <taxon>Ascomycota</taxon>
        <taxon>Pezizomycotina</taxon>
        <taxon>Eurotiomycetes</taxon>
        <taxon>Chaetothyriomycetidae</taxon>
        <taxon>Chaetothyriales</taxon>
        <taxon>Herpotrichiellaceae</taxon>
        <taxon>Fonsecaea</taxon>
    </lineage>
</organism>
<evidence type="ECO:0000313" key="2">
    <source>
        <dbReference type="EMBL" id="KIY01477.1"/>
    </source>
</evidence>
<evidence type="ECO:0008006" key="4">
    <source>
        <dbReference type="Google" id="ProtNLM"/>
    </source>
</evidence>
<dbReference type="EMBL" id="KN848065">
    <property type="protein sequence ID" value="KIY01477.1"/>
    <property type="molecule type" value="Genomic_DNA"/>
</dbReference>
<feature type="compositionally biased region" description="Basic and acidic residues" evidence="1">
    <location>
        <begin position="52"/>
        <end position="64"/>
    </location>
</feature>
<feature type="region of interest" description="Disordered" evidence="1">
    <location>
        <begin position="147"/>
        <end position="217"/>
    </location>
</feature>
<protein>
    <recommendedName>
        <fullName evidence="4">BZIP domain-containing protein</fullName>
    </recommendedName>
</protein>
<dbReference type="CDD" id="cd14688">
    <property type="entry name" value="bZIP_YAP"/>
    <property type="match status" value="1"/>
</dbReference>
<evidence type="ECO:0000256" key="1">
    <source>
        <dbReference type="SAM" id="MobiDB-lite"/>
    </source>
</evidence>
<feature type="region of interest" description="Disordered" evidence="1">
    <location>
        <begin position="248"/>
        <end position="284"/>
    </location>
</feature>
<feature type="region of interest" description="Disordered" evidence="1">
    <location>
        <begin position="1"/>
        <end position="64"/>
    </location>
</feature>
<feature type="region of interest" description="Disordered" evidence="1">
    <location>
        <begin position="328"/>
        <end position="355"/>
    </location>
</feature>
<gene>
    <name evidence="2" type="ORF">Z520_03029</name>
</gene>
<dbReference type="RefSeq" id="XP_016635599.1">
    <property type="nucleotide sequence ID" value="XM_016773542.1"/>
</dbReference>
<dbReference type="InterPro" id="IPR046347">
    <property type="entry name" value="bZIP_sf"/>
</dbReference>
<dbReference type="VEuPathDB" id="FungiDB:Z520_03029"/>
<dbReference type="Gene3D" id="1.20.5.170">
    <property type="match status" value="1"/>
</dbReference>
<keyword evidence="3" id="KW-1185">Reference proteome</keyword>
<proteinExistence type="predicted"/>
<dbReference type="PANTHER" id="PTHR37012">
    <property type="entry name" value="B-ZIP TRANSCRIPTION FACTOR (EUROFUNG)-RELATED"/>
    <property type="match status" value="1"/>
</dbReference>
<dbReference type="OrthoDB" id="4161589at2759"/>
<accession>A0A0D2IWX6</accession>
<feature type="compositionally biased region" description="Polar residues" evidence="1">
    <location>
        <begin position="275"/>
        <end position="284"/>
    </location>
</feature>
<dbReference type="GO" id="GO:0003700">
    <property type="term" value="F:DNA-binding transcription factor activity"/>
    <property type="evidence" value="ECO:0007669"/>
    <property type="project" value="InterPro"/>
</dbReference>
<reference evidence="2 3" key="1">
    <citation type="submission" date="2015-01" db="EMBL/GenBank/DDBJ databases">
        <title>The Genome Sequence of Fonsecaea multimorphosa CBS 102226.</title>
        <authorList>
            <consortium name="The Broad Institute Genomics Platform"/>
            <person name="Cuomo C."/>
            <person name="de Hoog S."/>
            <person name="Gorbushina A."/>
            <person name="Stielow B."/>
            <person name="Teixiera M."/>
            <person name="Abouelleil A."/>
            <person name="Chapman S.B."/>
            <person name="Priest M."/>
            <person name="Young S.K."/>
            <person name="Wortman J."/>
            <person name="Nusbaum C."/>
            <person name="Birren B."/>
        </authorList>
    </citation>
    <scope>NUCLEOTIDE SEQUENCE [LARGE SCALE GENOMIC DNA]</scope>
    <source>
        <strain evidence="2 3">CBS 102226</strain>
    </source>
</reference>
<dbReference type="SUPFAM" id="SSF57959">
    <property type="entry name" value="Leucine zipper domain"/>
    <property type="match status" value="1"/>
</dbReference>
<feature type="compositionally biased region" description="Polar residues" evidence="1">
    <location>
        <begin position="333"/>
        <end position="348"/>
    </location>
</feature>
<dbReference type="InterPro" id="IPR021833">
    <property type="entry name" value="DUF3425"/>
</dbReference>
<dbReference type="PANTHER" id="PTHR37012:SF2">
    <property type="entry name" value="BZIP DOMAIN-CONTAINING PROTEIN-RELATED"/>
    <property type="match status" value="1"/>
</dbReference>
<evidence type="ECO:0000313" key="3">
    <source>
        <dbReference type="Proteomes" id="UP000053411"/>
    </source>
</evidence>
<feature type="compositionally biased region" description="Low complexity" evidence="1">
    <location>
        <begin position="254"/>
        <end position="274"/>
    </location>
</feature>